<sequence>MGTFAPVTSNSNEEGGVDDRAMENMLHAMFSGTRADTSTSGNLCFGESRERRDNVTLGLLTLFVRGHGGKSNV</sequence>
<proteinExistence type="predicted"/>
<dbReference type="Proteomes" id="UP000053424">
    <property type="component" value="Unassembled WGS sequence"/>
</dbReference>
<keyword evidence="2" id="KW-1185">Reference proteome</keyword>
<accession>A0A0C3BZ23</accession>
<dbReference type="HOGENOM" id="CLU_2705073_0_0_1"/>
<reference evidence="1 2" key="1">
    <citation type="submission" date="2014-04" db="EMBL/GenBank/DDBJ databases">
        <authorList>
            <consortium name="DOE Joint Genome Institute"/>
            <person name="Kuo A."/>
            <person name="Gay G."/>
            <person name="Dore J."/>
            <person name="Kohler A."/>
            <person name="Nagy L.G."/>
            <person name="Floudas D."/>
            <person name="Copeland A."/>
            <person name="Barry K.W."/>
            <person name="Cichocki N."/>
            <person name="Veneault-Fourrey C."/>
            <person name="LaButti K."/>
            <person name="Lindquist E.A."/>
            <person name="Lipzen A."/>
            <person name="Lundell T."/>
            <person name="Morin E."/>
            <person name="Murat C."/>
            <person name="Sun H."/>
            <person name="Tunlid A."/>
            <person name="Henrissat B."/>
            <person name="Grigoriev I.V."/>
            <person name="Hibbett D.S."/>
            <person name="Martin F."/>
            <person name="Nordberg H.P."/>
            <person name="Cantor M.N."/>
            <person name="Hua S.X."/>
        </authorList>
    </citation>
    <scope>NUCLEOTIDE SEQUENCE [LARGE SCALE GENOMIC DNA]</scope>
    <source>
        <strain evidence="2">h7</strain>
    </source>
</reference>
<organism evidence="1 2">
    <name type="scientific">Hebeloma cylindrosporum</name>
    <dbReference type="NCBI Taxonomy" id="76867"/>
    <lineage>
        <taxon>Eukaryota</taxon>
        <taxon>Fungi</taxon>
        <taxon>Dikarya</taxon>
        <taxon>Basidiomycota</taxon>
        <taxon>Agaricomycotina</taxon>
        <taxon>Agaricomycetes</taxon>
        <taxon>Agaricomycetidae</taxon>
        <taxon>Agaricales</taxon>
        <taxon>Agaricineae</taxon>
        <taxon>Hymenogastraceae</taxon>
        <taxon>Hebeloma</taxon>
    </lineage>
</organism>
<reference evidence="2" key="2">
    <citation type="submission" date="2015-01" db="EMBL/GenBank/DDBJ databases">
        <title>Evolutionary Origins and Diversification of the Mycorrhizal Mutualists.</title>
        <authorList>
            <consortium name="DOE Joint Genome Institute"/>
            <consortium name="Mycorrhizal Genomics Consortium"/>
            <person name="Kohler A."/>
            <person name="Kuo A."/>
            <person name="Nagy L.G."/>
            <person name="Floudas D."/>
            <person name="Copeland A."/>
            <person name="Barry K.W."/>
            <person name="Cichocki N."/>
            <person name="Veneault-Fourrey C."/>
            <person name="LaButti K."/>
            <person name="Lindquist E.A."/>
            <person name="Lipzen A."/>
            <person name="Lundell T."/>
            <person name="Morin E."/>
            <person name="Murat C."/>
            <person name="Riley R."/>
            <person name="Ohm R."/>
            <person name="Sun H."/>
            <person name="Tunlid A."/>
            <person name="Henrissat B."/>
            <person name="Grigoriev I.V."/>
            <person name="Hibbett D.S."/>
            <person name="Martin F."/>
        </authorList>
    </citation>
    <scope>NUCLEOTIDE SEQUENCE [LARGE SCALE GENOMIC DNA]</scope>
    <source>
        <strain evidence="2">h7</strain>
    </source>
</reference>
<dbReference type="AlphaFoldDB" id="A0A0C3BZ23"/>
<protein>
    <submittedName>
        <fullName evidence="1">Uncharacterized protein</fullName>
    </submittedName>
</protein>
<dbReference type="EMBL" id="KN831798">
    <property type="protein sequence ID" value="KIM37294.1"/>
    <property type="molecule type" value="Genomic_DNA"/>
</dbReference>
<evidence type="ECO:0000313" key="1">
    <source>
        <dbReference type="EMBL" id="KIM37294.1"/>
    </source>
</evidence>
<gene>
    <name evidence="1" type="ORF">M413DRAFT_448589</name>
</gene>
<name>A0A0C3BZ23_HEBCY</name>
<evidence type="ECO:0000313" key="2">
    <source>
        <dbReference type="Proteomes" id="UP000053424"/>
    </source>
</evidence>